<comment type="caution">
    <text evidence="2">The sequence shown here is derived from an EMBL/GenBank/DDBJ whole genome shotgun (WGS) entry which is preliminary data.</text>
</comment>
<dbReference type="Proteomes" id="UP000499080">
    <property type="component" value="Unassembled WGS sequence"/>
</dbReference>
<accession>A0A4Y2DFF1</accession>
<gene>
    <name evidence="2" type="ORF">AVEN_199664_1</name>
</gene>
<keyword evidence="1" id="KW-0472">Membrane</keyword>
<dbReference type="AlphaFoldDB" id="A0A4Y2DFF1"/>
<evidence type="ECO:0000256" key="1">
    <source>
        <dbReference type="SAM" id="Phobius"/>
    </source>
</evidence>
<protein>
    <submittedName>
        <fullName evidence="2">Uncharacterized protein</fullName>
    </submittedName>
</protein>
<reference evidence="2 3" key="1">
    <citation type="journal article" date="2019" name="Sci. Rep.">
        <title>Orb-weaving spider Araneus ventricosus genome elucidates the spidroin gene catalogue.</title>
        <authorList>
            <person name="Kono N."/>
            <person name="Nakamura H."/>
            <person name="Ohtoshi R."/>
            <person name="Moran D.A.P."/>
            <person name="Shinohara A."/>
            <person name="Yoshida Y."/>
            <person name="Fujiwara M."/>
            <person name="Mori M."/>
            <person name="Tomita M."/>
            <person name="Arakawa K."/>
        </authorList>
    </citation>
    <scope>NUCLEOTIDE SEQUENCE [LARGE SCALE GENOMIC DNA]</scope>
</reference>
<proteinExistence type="predicted"/>
<evidence type="ECO:0000313" key="2">
    <source>
        <dbReference type="EMBL" id="GBM15411.1"/>
    </source>
</evidence>
<keyword evidence="1" id="KW-1133">Transmembrane helix</keyword>
<sequence>MAVHVHAIMELIPVTSQSHDEHNCAYPLTNKAAFTFSRYSHTSKVTHALKEKKIVPRHVVVLLEKSVFLFFLLMCDLICLTARCLALDVMSNEMRYRFQN</sequence>
<keyword evidence="3" id="KW-1185">Reference proteome</keyword>
<evidence type="ECO:0000313" key="3">
    <source>
        <dbReference type="Proteomes" id="UP000499080"/>
    </source>
</evidence>
<keyword evidence="1" id="KW-0812">Transmembrane</keyword>
<dbReference type="EMBL" id="BGPR01000359">
    <property type="protein sequence ID" value="GBM15411.1"/>
    <property type="molecule type" value="Genomic_DNA"/>
</dbReference>
<feature type="transmembrane region" description="Helical" evidence="1">
    <location>
        <begin position="67"/>
        <end position="87"/>
    </location>
</feature>
<name>A0A4Y2DFF1_ARAVE</name>
<organism evidence="2 3">
    <name type="scientific">Araneus ventricosus</name>
    <name type="common">Orbweaver spider</name>
    <name type="synonym">Epeira ventricosa</name>
    <dbReference type="NCBI Taxonomy" id="182803"/>
    <lineage>
        <taxon>Eukaryota</taxon>
        <taxon>Metazoa</taxon>
        <taxon>Ecdysozoa</taxon>
        <taxon>Arthropoda</taxon>
        <taxon>Chelicerata</taxon>
        <taxon>Arachnida</taxon>
        <taxon>Araneae</taxon>
        <taxon>Araneomorphae</taxon>
        <taxon>Entelegynae</taxon>
        <taxon>Araneoidea</taxon>
        <taxon>Araneidae</taxon>
        <taxon>Araneus</taxon>
    </lineage>
</organism>